<evidence type="ECO:0000313" key="10">
    <source>
        <dbReference type="Proteomes" id="UP001374579"/>
    </source>
</evidence>
<comment type="caution">
    <text evidence="9">The sequence shown here is derived from an EMBL/GenBank/DDBJ whole genome shotgun (WGS) entry which is preliminary data.</text>
</comment>
<evidence type="ECO:0000256" key="3">
    <source>
        <dbReference type="ARBA" id="ARBA00006958"/>
    </source>
</evidence>
<proteinExistence type="inferred from homology"/>
<keyword evidence="7" id="KW-0539">Nucleus</keyword>
<comment type="similarity">
    <text evidence="3">Belongs to the HARBI1 family.</text>
</comment>
<dbReference type="InterPro" id="IPR045249">
    <property type="entry name" value="HARBI1-like"/>
</dbReference>
<feature type="domain" description="DDE Tnp4" evidence="8">
    <location>
        <begin position="187"/>
        <end position="289"/>
    </location>
</feature>
<sequence length="349" mass="40927">MNPQRRDVLVFLLQNQNDQQLHVHEMLARRRRRRRRRQVRNVWVRNWISRRPLLGLCDQLMVELRNEDTRSFQNFMRMPPAMFDEIVQRLTPRITKETTNWRASLDPGLKVALTLRHLASGAKYRDMQYALRVPHNTISIVVREVCKAIIEEYVDEQLSPPTTQAGWLQLANDWYQRWNFPNVIGAIDGKNVACKTPPDSGSEYYNYKNFFSVILFAMVTSDYKFLWVDVSDNGFSSDAHIYNNSELREGQERNNIMGWPQPEPLPHDTQDVPYFLVGDDAFSLRPRLHQFIYARNGRARCRAFLAQFRRESCAIHTQFISDSAQIIRGFPWTFACLCAVVRGLLVIFA</sequence>
<keyword evidence="6" id="KW-0378">Hydrolase</keyword>
<evidence type="ECO:0000256" key="5">
    <source>
        <dbReference type="ARBA" id="ARBA00022723"/>
    </source>
</evidence>
<dbReference type="InterPro" id="IPR027806">
    <property type="entry name" value="HARBI1_dom"/>
</dbReference>
<dbReference type="PANTHER" id="PTHR22930">
    <property type="match status" value="1"/>
</dbReference>
<accession>A0AAN9BEP5</accession>
<dbReference type="GO" id="GO:0005634">
    <property type="term" value="C:nucleus"/>
    <property type="evidence" value="ECO:0007669"/>
    <property type="project" value="UniProtKB-SubCell"/>
</dbReference>
<reference evidence="9 10" key="1">
    <citation type="submission" date="2024-02" db="EMBL/GenBank/DDBJ databases">
        <title>Chromosome-scale genome assembly of the rough periwinkle Littorina saxatilis.</title>
        <authorList>
            <person name="De Jode A."/>
            <person name="Faria R."/>
            <person name="Formenti G."/>
            <person name="Sims Y."/>
            <person name="Smith T.P."/>
            <person name="Tracey A."/>
            <person name="Wood J.M.D."/>
            <person name="Zagrodzka Z.B."/>
            <person name="Johannesson K."/>
            <person name="Butlin R.K."/>
            <person name="Leder E.H."/>
        </authorList>
    </citation>
    <scope>NUCLEOTIDE SEQUENCE [LARGE SCALE GENOMIC DNA]</scope>
    <source>
        <strain evidence="9">Snail1</strain>
        <tissue evidence="9">Muscle</tissue>
    </source>
</reference>
<name>A0AAN9BEP5_9CAEN</name>
<dbReference type="Pfam" id="PF13359">
    <property type="entry name" value="DDE_Tnp_4"/>
    <property type="match status" value="1"/>
</dbReference>
<evidence type="ECO:0000256" key="6">
    <source>
        <dbReference type="ARBA" id="ARBA00022801"/>
    </source>
</evidence>
<dbReference type="EMBL" id="JBAMIC010000008">
    <property type="protein sequence ID" value="KAK7103814.1"/>
    <property type="molecule type" value="Genomic_DNA"/>
</dbReference>
<evidence type="ECO:0000256" key="7">
    <source>
        <dbReference type="ARBA" id="ARBA00023242"/>
    </source>
</evidence>
<organism evidence="9 10">
    <name type="scientific">Littorina saxatilis</name>
    <dbReference type="NCBI Taxonomy" id="31220"/>
    <lineage>
        <taxon>Eukaryota</taxon>
        <taxon>Metazoa</taxon>
        <taxon>Spiralia</taxon>
        <taxon>Lophotrochozoa</taxon>
        <taxon>Mollusca</taxon>
        <taxon>Gastropoda</taxon>
        <taxon>Caenogastropoda</taxon>
        <taxon>Littorinimorpha</taxon>
        <taxon>Littorinoidea</taxon>
        <taxon>Littorinidae</taxon>
        <taxon>Littorina</taxon>
    </lineage>
</organism>
<evidence type="ECO:0000259" key="8">
    <source>
        <dbReference type="Pfam" id="PF13359"/>
    </source>
</evidence>
<dbReference type="GO" id="GO:0004518">
    <property type="term" value="F:nuclease activity"/>
    <property type="evidence" value="ECO:0007669"/>
    <property type="project" value="UniProtKB-KW"/>
</dbReference>
<dbReference type="GO" id="GO:0046872">
    <property type="term" value="F:metal ion binding"/>
    <property type="evidence" value="ECO:0007669"/>
    <property type="project" value="UniProtKB-KW"/>
</dbReference>
<comment type="cofactor">
    <cofactor evidence="1">
        <name>a divalent metal cation</name>
        <dbReference type="ChEBI" id="CHEBI:60240"/>
    </cofactor>
</comment>
<evidence type="ECO:0000313" key="9">
    <source>
        <dbReference type="EMBL" id="KAK7103814.1"/>
    </source>
</evidence>
<comment type="subcellular location">
    <subcellularLocation>
        <location evidence="2">Nucleus</location>
    </subcellularLocation>
</comment>
<evidence type="ECO:0000256" key="2">
    <source>
        <dbReference type="ARBA" id="ARBA00004123"/>
    </source>
</evidence>
<evidence type="ECO:0000256" key="1">
    <source>
        <dbReference type="ARBA" id="ARBA00001968"/>
    </source>
</evidence>
<evidence type="ECO:0000256" key="4">
    <source>
        <dbReference type="ARBA" id="ARBA00022722"/>
    </source>
</evidence>
<gene>
    <name evidence="9" type="ORF">V1264_018639</name>
</gene>
<dbReference type="AlphaFoldDB" id="A0AAN9BEP5"/>
<dbReference type="PANTHER" id="PTHR22930:SF198">
    <property type="entry name" value="DDE TNP4 DOMAIN-CONTAINING PROTEIN"/>
    <property type="match status" value="1"/>
</dbReference>
<dbReference type="Proteomes" id="UP001374579">
    <property type="component" value="Unassembled WGS sequence"/>
</dbReference>
<keyword evidence="5" id="KW-0479">Metal-binding</keyword>
<protein>
    <recommendedName>
        <fullName evidence="8">DDE Tnp4 domain-containing protein</fullName>
    </recommendedName>
</protein>
<dbReference type="GO" id="GO:0016787">
    <property type="term" value="F:hydrolase activity"/>
    <property type="evidence" value="ECO:0007669"/>
    <property type="project" value="UniProtKB-KW"/>
</dbReference>
<keyword evidence="10" id="KW-1185">Reference proteome</keyword>
<keyword evidence="4" id="KW-0540">Nuclease</keyword>